<accession>E6QW53</accession>
<organism evidence="1">
    <name type="scientific">mine drainage metagenome</name>
    <dbReference type="NCBI Taxonomy" id="410659"/>
    <lineage>
        <taxon>unclassified sequences</taxon>
        <taxon>metagenomes</taxon>
        <taxon>ecological metagenomes</taxon>
    </lineage>
</organism>
<dbReference type="AlphaFoldDB" id="E6QW53"/>
<name>E6QW53_9ZZZZ</name>
<proteinExistence type="predicted"/>
<comment type="caution">
    <text evidence="1">The sequence shown here is derived from an EMBL/GenBank/DDBJ whole genome shotgun (WGS) entry which is preliminary data.</text>
</comment>
<evidence type="ECO:0000313" key="1">
    <source>
        <dbReference type="EMBL" id="CBI11476.1"/>
    </source>
</evidence>
<reference evidence="1" key="1">
    <citation type="submission" date="2009-10" db="EMBL/GenBank/DDBJ databases">
        <title>Diversity of trophic interactions inside an arsenic-rich microbial ecosystem.</title>
        <authorList>
            <person name="Bertin P.N."/>
            <person name="Heinrich-Salmeron A."/>
            <person name="Pelletier E."/>
            <person name="Goulhen-Chollet F."/>
            <person name="Arsene-Ploetze F."/>
            <person name="Gallien S."/>
            <person name="Calteau A."/>
            <person name="Vallenet D."/>
            <person name="Casiot C."/>
            <person name="Chane-Woon-Ming B."/>
            <person name="Giloteaux L."/>
            <person name="Barakat M."/>
            <person name="Bonnefoy V."/>
            <person name="Bruneel O."/>
            <person name="Chandler M."/>
            <person name="Cleiss J."/>
            <person name="Duran R."/>
            <person name="Elbaz-Poulichet F."/>
            <person name="Fonknechten N."/>
            <person name="Lauga B."/>
            <person name="Mornico D."/>
            <person name="Ortet P."/>
            <person name="Schaeffer C."/>
            <person name="Siguier P."/>
            <person name="Alexander Thil Smith A."/>
            <person name="Van Dorsselaer A."/>
            <person name="Weissenbach J."/>
            <person name="Medigue C."/>
            <person name="Le Paslier D."/>
        </authorList>
    </citation>
    <scope>NUCLEOTIDE SEQUENCE</scope>
</reference>
<dbReference type="EMBL" id="CABR01000145">
    <property type="protein sequence ID" value="CBI11476.1"/>
    <property type="molecule type" value="Genomic_DNA"/>
</dbReference>
<protein>
    <submittedName>
        <fullName evidence="1">Uncharacterized protein</fullName>
    </submittedName>
</protein>
<gene>
    <name evidence="1" type="ORF">CARN7_2306</name>
</gene>
<sequence>MSLTIYHLGAYVPYKVHVLQVSCVEFGFTWHPATVNDIAEAYSVGCCTDNTSHTAIFLLANRQISKNRTWIVGAGRCT</sequence>